<sequence length="169" mass="19148">MMRVIAFSDVHWLSKKLQVELYEYDPLLDYAPFLELCELLLADPPDVVVNLGDFAALYESSENSLPEVYQNVRDTMKVIKIRGNYDDKADGVDRVEIDGVRYEHGHKLAGGNPESRREYIQLLRENAKGLRIVHGHTHQPYWGAPWPLDVGSVTFSGTYGEIIDGGNAR</sequence>
<dbReference type="Pfam" id="PF12850">
    <property type="entry name" value="Metallophos_2"/>
    <property type="match status" value="1"/>
</dbReference>
<protein>
    <recommendedName>
        <fullName evidence="1">Calcineurin-like phosphoesterase domain-containing protein</fullName>
    </recommendedName>
</protein>
<dbReference type="AlphaFoldDB" id="A0A0F9FBM3"/>
<organism evidence="2">
    <name type="scientific">marine sediment metagenome</name>
    <dbReference type="NCBI Taxonomy" id="412755"/>
    <lineage>
        <taxon>unclassified sequences</taxon>
        <taxon>metagenomes</taxon>
        <taxon>ecological metagenomes</taxon>
    </lineage>
</organism>
<gene>
    <name evidence="2" type="ORF">LCGC14_2324550</name>
</gene>
<dbReference type="SUPFAM" id="SSF56300">
    <property type="entry name" value="Metallo-dependent phosphatases"/>
    <property type="match status" value="1"/>
</dbReference>
<name>A0A0F9FBM3_9ZZZZ</name>
<dbReference type="InterPro" id="IPR024654">
    <property type="entry name" value="Calcineurin-like_PHP_lpxH"/>
</dbReference>
<dbReference type="InterPro" id="IPR029052">
    <property type="entry name" value="Metallo-depent_PP-like"/>
</dbReference>
<dbReference type="Gene3D" id="3.60.21.10">
    <property type="match status" value="1"/>
</dbReference>
<comment type="caution">
    <text evidence="2">The sequence shown here is derived from an EMBL/GenBank/DDBJ whole genome shotgun (WGS) entry which is preliminary data.</text>
</comment>
<feature type="domain" description="Calcineurin-like phosphoesterase" evidence="1">
    <location>
        <begin position="2"/>
        <end position="154"/>
    </location>
</feature>
<reference evidence="2" key="1">
    <citation type="journal article" date="2015" name="Nature">
        <title>Complex archaea that bridge the gap between prokaryotes and eukaryotes.</title>
        <authorList>
            <person name="Spang A."/>
            <person name="Saw J.H."/>
            <person name="Jorgensen S.L."/>
            <person name="Zaremba-Niedzwiedzka K."/>
            <person name="Martijn J."/>
            <person name="Lind A.E."/>
            <person name="van Eijk R."/>
            <person name="Schleper C."/>
            <person name="Guy L."/>
            <person name="Ettema T.J."/>
        </authorList>
    </citation>
    <scope>NUCLEOTIDE SEQUENCE</scope>
</reference>
<proteinExistence type="predicted"/>
<dbReference type="EMBL" id="LAZR01033288">
    <property type="protein sequence ID" value="KKL48532.1"/>
    <property type="molecule type" value="Genomic_DNA"/>
</dbReference>
<accession>A0A0F9FBM3</accession>
<evidence type="ECO:0000313" key="2">
    <source>
        <dbReference type="EMBL" id="KKL48532.1"/>
    </source>
</evidence>
<evidence type="ECO:0000259" key="1">
    <source>
        <dbReference type="Pfam" id="PF12850"/>
    </source>
</evidence>